<dbReference type="AlphaFoldDB" id="T0QKU5"/>
<organism evidence="1 2">
    <name type="scientific">Saprolegnia diclina (strain VS20)</name>
    <dbReference type="NCBI Taxonomy" id="1156394"/>
    <lineage>
        <taxon>Eukaryota</taxon>
        <taxon>Sar</taxon>
        <taxon>Stramenopiles</taxon>
        <taxon>Oomycota</taxon>
        <taxon>Saprolegniomycetes</taxon>
        <taxon>Saprolegniales</taxon>
        <taxon>Saprolegniaceae</taxon>
        <taxon>Saprolegnia</taxon>
    </lineage>
</organism>
<evidence type="ECO:0008006" key="3">
    <source>
        <dbReference type="Google" id="ProtNLM"/>
    </source>
</evidence>
<dbReference type="VEuPathDB" id="FungiDB:SDRG_07048"/>
<dbReference type="SUPFAM" id="SSF52047">
    <property type="entry name" value="RNI-like"/>
    <property type="match status" value="1"/>
</dbReference>
<dbReference type="InterPro" id="IPR032675">
    <property type="entry name" value="LRR_dom_sf"/>
</dbReference>
<protein>
    <recommendedName>
        <fullName evidence="3">F-box domain-containing protein</fullName>
    </recommendedName>
</protein>
<dbReference type="RefSeq" id="XP_008611086.1">
    <property type="nucleotide sequence ID" value="XM_008612864.1"/>
</dbReference>
<dbReference type="InParanoid" id="T0QKU5"/>
<name>T0QKU5_SAPDV</name>
<dbReference type="Proteomes" id="UP000030762">
    <property type="component" value="Unassembled WGS sequence"/>
</dbReference>
<dbReference type="OMA" id="YWPRACI"/>
<dbReference type="Gene3D" id="3.80.10.10">
    <property type="entry name" value="Ribonuclease Inhibitor"/>
    <property type="match status" value="1"/>
</dbReference>
<gene>
    <name evidence="1" type="ORF">SDRG_07048</name>
</gene>
<sequence length="508" mass="55762">MSKRPCVAPKAVVHHTGVVAHIAHCLASTKDVLSLLEALPRHALDAPLAALQTLLTTPETLRVVARYWPRACIEEFDGGDTVTVLAALPIFRSISIERLQKLHDVLRDASSEPATTLYAATIDFASKWGHKVASIDNIVLRESDDMDALPRTLRLCTGLDSIDVSIDTSDAASVASILHAAQHVKRITLSAHSDNGYDCGDWRPLFADWLASGHATHLCLDRLMCDDTVGFVRAIAAATSLTSLHLDNASRLMQGLVDAATPLKAITQLRLCVPHDDIFAEPFVSSLVNSSALRTLELDTLSENGPEVDLSFVLTLLPRLVVLEKLSIETCVLRAEPALLVAPAPRHLRTLNVQYCVIQDDDMWLGLFHWTSQSPCLTTVTLNFCNLVSNKPALFAGYLRQWITGGVTSVDLVNCDLNEKSVIAIATALCHTHRTSSSTFRLWLDFDPLLVGLNSYQVLFEALATCTGVKIEVFQDRSLERERITELTSALHLRLEAIDTQRIIVYSP</sequence>
<accession>T0QKU5</accession>
<evidence type="ECO:0000313" key="2">
    <source>
        <dbReference type="Proteomes" id="UP000030762"/>
    </source>
</evidence>
<keyword evidence="2" id="KW-1185">Reference proteome</keyword>
<dbReference type="EMBL" id="JH767151">
    <property type="protein sequence ID" value="EQC35336.1"/>
    <property type="molecule type" value="Genomic_DNA"/>
</dbReference>
<evidence type="ECO:0000313" key="1">
    <source>
        <dbReference type="EMBL" id="EQC35336.1"/>
    </source>
</evidence>
<dbReference type="GeneID" id="19947775"/>
<proteinExistence type="predicted"/>
<dbReference type="OrthoDB" id="10479697at2759"/>
<reference evidence="1 2" key="1">
    <citation type="submission" date="2012-04" db="EMBL/GenBank/DDBJ databases">
        <title>The Genome Sequence of Saprolegnia declina VS20.</title>
        <authorList>
            <consortium name="The Broad Institute Genome Sequencing Platform"/>
            <person name="Russ C."/>
            <person name="Nusbaum C."/>
            <person name="Tyler B."/>
            <person name="van West P."/>
            <person name="Dieguez-Uribeondo J."/>
            <person name="de Bruijn I."/>
            <person name="Tripathy S."/>
            <person name="Jiang R."/>
            <person name="Young S.K."/>
            <person name="Zeng Q."/>
            <person name="Gargeya S."/>
            <person name="Fitzgerald M."/>
            <person name="Haas B."/>
            <person name="Abouelleil A."/>
            <person name="Alvarado L."/>
            <person name="Arachchi H.M."/>
            <person name="Berlin A."/>
            <person name="Chapman S.B."/>
            <person name="Goldberg J."/>
            <person name="Griggs A."/>
            <person name="Gujja S."/>
            <person name="Hansen M."/>
            <person name="Howarth C."/>
            <person name="Imamovic A."/>
            <person name="Larimer J."/>
            <person name="McCowen C."/>
            <person name="Montmayeur A."/>
            <person name="Murphy C."/>
            <person name="Neiman D."/>
            <person name="Pearson M."/>
            <person name="Priest M."/>
            <person name="Roberts A."/>
            <person name="Saif S."/>
            <person name="Shea T."/>
            <person name="Sisk P."/>
            <person name="Sykes S."/>
            <person name="Wortman J."/>
            <person name="Nusbaum C."/>
            <person name="Birren B."/>
        </authorList>
    </citation>
    <scope>NUCLEOTIDE SEQUENCE [LARGE SCALE GENOMIC DNA]</scope>
    <source>
        <strain evidence="1 2">VS20</strain>
    </source>
</reference>